<dbReference type="EMBL" id="WSTA01000008">
    <property type="protein sequence ID" value="MWB97536.1"/>
    <property type="molecule type" value="Genomic_DNA"/>
</dbReference>
<comment type="caution">
    <text evidence="2">The sequence shown here is derived from an EMBL/GenBank/DDBJ whole genome shotgun (WGS) entry which is preliminary data.</text>
</comment>
<reference evidence="2 3" key="1">
    <citation type="submission" date="2019-12" db="EMBL/GenBank/DDBJ databases">
        <authorList>
            <person name="Kim Y.S."/>
        </authorList>
    </citation>
    <scope>NUCLEOTIDE SEQUENCE [LARGE SCALE GENOMIC DNA]</scope>
    <source>
        <strain evidence="2 3">MMS17-SY077</strain>
    </source>
</reference>
<feature type="region of interest" description="Disordered" evidence="1">
    <location>
        <begin position="1"/>
        <end position="26"/>
    </location>
</feature>
<evidence type="ECO:0000313" key="2">
    <source>
        <dbReference type="EMBL" id="MWB97536.1"/>
    </source>
</evidence>
<sequence length="56" mass="6300">MNPSVKSPQATDEHSPMVKPRPTRAAPVRHRVLLLTSVLPWAALATDRWATERAER</sequence>
<feature type="compositionally biased region" description="Polar residues" evidence="1">
    <location>
        <begin position="1"/>
        <end position="10"/>
    </location>
</feature>
<evidence type="ECO:0000313" key="3">
    <source>
        <dbReference type="Proteomes" id="UP000438182"/>
    </source>
</evidence>
<accession>A0A6I4NSV2</accession>
<protein>
    <submittedName>
        <fullName evidence="2">Uncharacterized protein</fullName>
    </submittedName>
</protein>
<dbReference type="AlphaFoldDB" id="A0A6I4NSV2"/>
<evidence type="ECO:0000256" key="1">
    <source>
        <dbReference type="SAM" id="MobiDB-lite"/>
    </source>
</evidence>
<keyword evidence="3" id="KW-1185">Reference proteome</keyword>
<gene>
    <name evidence="2" type="ORF">GB864_03055</name>
</gene>
<proteinExistence type="predicted"/>
<name>A0A6I4NSV2_9MICO</name>
<dbReference type="RefSeq" id="WP_160422883.1">
    <property type="nucleotide sequence ID" value="NZ_WSTA01000008.1"/>
</dbReference>
<dbReference type="Proteomes" id="UP000438182">
    <property type="component" value="Unassembled WGS sequence"/>
</dbReference>
<organism evidence="2 3">
    <name type="scientific">Agromyces seonyuensis</name>
    <dbReference type="NCBI Taxonomy" id="2662446"/>
    <lineage>
        <taxon>Bacteria</taxon>
        <taxon>Bacillati</taxon>
        <taxon>Actinomycetota</taxon>
        <taxon>Actinomycetes</taxon>
        <taxon>Micrococcales</taxon>
        <taxon>Microbacteriaceae</taxon>
        <taxon>Agromyces</taxon>
    </lineage>
</organism>